<dbReference type="KEGG" id="vg:40100552"/>
<dbReference type="InterPro" id="IPR029063">
    <property type="entry name" value="SAM-dependent_MTases_sf"/>
</dbReference>
<keyword evidence="3" id="KW-1185">Reference proteome</keyword>
<dbReference type="EMBL" id="LT960551">
    <property type="protein sequence ID" value="SOK58411.1"/>
    <property type="molecule type" value="Genomic_DNA"/>
</dbReference>
<dbReference type="SUPFAM" id="SSF53335">
    <property type="entry name" value="S-adenosyl-L-methionine-dependent methyltransferases"/>
    <property type="match status" value="1"/>
</dbReference>
<dbReference type="RefSeq" id="YP_009623744.1">
    <property type="nucleotide sequence ID" value="NC_042116.1"/>
</dbReference>
<gene>
    <name evidence="1" type="primary">g134</name>
</gene>
<proteinExistence type="predicted"/>
<evidence type="ECO:0000313" key="1">
    <source>
        <dbReference type="EMBL" id="SOK58411.1"/>
    </source>
</evidence>
<accession>A0A2C9CX84</accession>
<dbReference type="Proteomes" id="UP000240931">
    <property type="component" value="Segment"/>
</dbReference>
<name>A0A2C9CX84_9CAUD</name>
<evidence type="ECO:0000313" key="3">
    <source>
        <dbReference type="Proteomes" id="UP000240931"/>
    </source>
</evidence>
<reference evidence="1" key="2">
    <citation type="submission" date="2017-10" db="EMBL/GenBank/DDBJ databases">
        <authorList>
            <person name="Banno H."/>
            <person name="Chua N.-H."/>
        </authorList>
    </citation>
    <scope>NUCLEOTIDE SEQUENCE [LARGE SCALE GENOMIC DNA]</scope>
</reference>
<reference evidence="2 4" key="3">
    <citation type="submission" date="2019-06" db="EMBL/GenBank/DDBJ databases">
        <authorList>
            <person name="Bower L."/>
            <person name="Leinonen R."/>
        </authorList>
    </citation>
    <scope>NUCLEOTIDE SEQUENCE [LARGE SCALE GENOMIC DNA]</scope>
</reference>
<sequence length="247" mass="27683">MAKLTKQEIADHNKILDLINSDKPLTFEEKWFILENYHEGATNINSAAGAFFTPIYYSRDFCLEVWGNTVIDMCAGIGSLSFMVANKYCPDDIPKQIVCVELNPEYAAIGKRIVPEADWIIGDVLSYNSPIIFDQSISNPPFGKIKTSDVSNLLYKGAEFEFKVVSKASTLSKYGTFILPQMSAGFKYSGNRYYERSESTKYSKFKEQTGIELQPGIGIDSSMFKNDWKGVNIITEVCIADFCGVLL</sequence>
<protein>
    <submittedName>
        <fullName evidence="1">Phage protein</fullName>
    </submittedName>
</protein>
<evidence type="ECO:0000313" key="2">
    <source>
        <dbReference type="EMBL" id="VUE36180.1"/>
    </source>
</evidence>
<reference evidence="3" key="1">
    <citation type="submission" date="2017-10" db="EMBL/GenBank/DDBJ databases">
        <authorList>
            <person name="Skurnik M."/>
        </authorList>
    </citation>
    <scope>NUCLEOTIDE SEQUENCE [LARGE SCALE GENOMIC DNA]</scope>
</reference>
<dbReference type="EMBL" id="LR596615">
    <property type="protein sequence ID" value="VUE36180.1"/>
    <property type="molecule type" value="Genomic_DNA"/>
</dbReference>
<organism evidence="1 3">
    <name type="scientific">Yersinia phage fHe-Yen9-04</name>
    <dbReference type="NCBI Taxonomy" id="2052742"/>
    <lineage>
        <taxon>Viruses</taxon>
        <taxon>Duplodnaviria</taxon>
        <taxon>Heunggongvirae</taxon>
        <taxon>Uroviricota</taxon>
        <taxon>Caudoviricetes</taxon>
        <taxon>Eneladusvirus</taxon>
        <taxon>Eneladusvirus Yen904</taxon>
    </lineage>
</organism>
<dbReference type="Gene3D" id="3.40.50.150">
    <property type="entry name" value="Vaccinia Virus protein VP39"/>
    <property type="match status" value="1"/>
</dbReference>
<dbReference type="Proteomes" id="UP000317227">
    <property type="component" value="Segment"/>
</dbReference>
<evidence type="ECO:0000313" key="4">
    <source>
        <dbReference type="Proteomes" id="UP000317227"/>
    </source>
</evidence>
<dbReference type="OrthoDB" id="6638at10239"/>
<dbReference type="GeneID" id="40100552"/>